<feature type="domain" description="MrkD-like receptor binding" evidence="5">
    <location>
        <begin position="13"/>
        <end position="118"/>
    </location>
</feature>
<protein>
    <submittedName>
        <fullName evidence="6">Fimbrial protein</fullName>
    </submittedName>
</protein>
<dbReference type="InterPro" id="IPR008966">
    <property type="entry name" value="Adhesion_dom_sf"/>
</dbReference>
<proteinExistence type="inferred from homology"/>
<dbReference type="SUPFAM" id="SSF49401">
    <property type="entry name" value="Bacterial adhesins"/>
    <property type="match status" value="1"/>
</dbReference>
<dbReference type="InterPro" id="IPR054160">
    <property type="entry name" value="MrkD_recept-bd"/>
</dbReference>
<dbReference type="AlphaFoldDB" id="B1T306"/>
<evidence type="ECO:0000313" key="6">
    <source>
        <dbReference type="EMBL" id="EDT42058.1"/>
    </source>
</evidence>
<reference evidence="6 7" key="1">
    <citation type="submission" date="2008-03" db="EMBL/GenBank/DDBJ databases">
        <title>Sequencing of the draft genome and assembly of Burkholderia ambifaria MEX-5.</title>
        <authorList>
            <consortium name="US DOE Joint Genome Institute (JGI-PGF)"/>
            <person name="Copeland A."/>
            <person name="Lucas S."/>
            <person name="Lapidus A."/>
            <person name="Glavina del Rio T."/>
            <person name="Dalin E."/>
            <person name="Tice H."/>
            <person name="Bruce D."/>
            <person name="Goodwin L."/>
            <person name="Pitluck S."/>
            <person name="Larimer F."/>
            <person name="Land M.L."/>
            <person name="Hauser L."/>
            <person name="Tiedje J."/>
            <person name="Richardson P."/>
        </authorList>
    </citation>
    <scope>NUCLEOTIDE SEQUENCE [LARGE SCALE GENOMIC DNA]</scope>
    <source>
        <strain evidence="6 7">MEX-5</strain>
    </source>
</reference>
<sequence length="307" mass="32364">MPKLDVYVSGLAGTINVDPNVPVGTVLYEGRASDDGAYQVKCSGKMGTTTWFTEGARMPLPGVTDVYATNVPGIGIRLFSNFSETGLAPYPVTLTGSRNATEWIYGVAFIVQVIKTGNFGLGTVSGLVGGMKVDAFNQQVFYFYLRTPIVIQPRAPTCSVKTKAINVNLDTVLASQLASVGKTSPEKKMDDIVLTCAGATQIAGTMGKTDMYITLTDVTNPGNRSSTLSLTRDSTATGVGIQILRGGNTLVSYGPDSKEAGNQNQWFVGTYSNATVSIPLKARYIATDAKVGPGTANGAATFTMSYQ</sequence>
<comment type="caution">
    <text evidence="6">The sequence shown here is derived from an EMBL/GenBank/DDBJ whole genome shotgun (WGS) entry which is preliminary data.</text>
</comment>
<dbReference type="PATRIC" id="fig|396597.7.peg.6014"/>
<comment type="subcellular location">
    <subcellularLocation>
        <location evidence="1">Fimbrium</location>
    </subcellularLocation>
</comment>
<dbReference type="Pfam" id="PF00419">
    <property type="entry name" value="Fimbrial"/>
    <property type="match status" value="1"/>
</dbReference>
<evidence type="ECO:0000256" key="3">
    <source>
        <dbReference type="ARBA" id="ARBA00023263"/>
    </source>
</evidence>
<dbReference type="Proteomes" id="UP000004814">
    <property type="component" value="Unassembled WGS sequence"/>
</dbReference>
<keyword evidence="3" id="KW-0281">Fimbrium</keyword>
<dbReference type="PANTHER" id="PTHR33420:SF14">
    <property type="entry name" value="TYPE 1 FIMBRIN D-MANNOSE SPECIFIC ADHESIN"/>
    <property type="match status" value="1"/>
</dbReference>
<dbReference type="Gene3D" id="2.60.40.3310">
    <property type="match status" value="1"/>
</dbReference>
<dbReference type="Pfam" id="PF22003">
    <property type="entry name" value="MrkDrd"/>
    <property type="match status" value="1"/>
</dbReference>
<evidence type="ECO:0000259" key="4">
    <source>
        <dbReference type="Pfam" id="PF00419"/>
    </source>
</evidence>
<dbReference type="Gene3D" id="2.60.40.1090">
    <property type="entry name" value="Fimbrial-type adhesion domain"/>
    <property type="match status" value="1"/>
</dbReference>
<dbReference type="InterPro" id="IPR000259">
    <property type="entry name" value="Adhesion_dom_fimbrial"/>
</dbReference>
<accession>B1T306</accession>
<dbReference type="PANTHER" id="PTHR33420">
    <property type="entry name" value="FIMBRIAL SUBUNIT ELFA-RELATED"/>
    <property type="match status" value="1"/>
</dbReference>
<dbReference type="InterPro" id="IPR050263">
    <property type="entry name" value="Bact_Fimbrial_Adh_Pro"/>
</dbReference>
<evidence type="ECO:0000256" key="1">
    <source>
        <dbReference type="ARBA" id="ARBA00004561"/>
    </source>
</evidence>
<evidence type="ECO:0000256" key="2">
    <source>
        <dbReference type="ARBA" id="ARBA00006671"/>
    </source>
</evidence>
<evidence type="ECO:0000259" key="5">
    <source>
        <dbReference type="Pfam" id="PF22003"/>
    </source>
</evidence>
<dbReference type="InterPro" id="IPR036937">
    <property type="entry name" value="Adhesion_dom_fimbrial_sf"/>
</dbReference>
<feature type="domain" description="Fimbrial-type adhesion" evidence="4">
    <location>
        <begin position="153"/>
        <end position="307"/>
    </location>
</feature>
<dbReference type="GO" id="GO:0009289">
    <property type="term" value="C:pilus"/>
    <property type="evidence" value="ECO:0007669"/>
    <property type="project" value="UniProtKB-SubCell"/>
</dbReference>
<evidence type="ECO:0000313" key="7">
    <source>
        <dbReference type="Proteomes" id="UP000004814"/>
    </source>
</evidence>
<dbReference type="GO" id="GO:0043709">
    <property type="term" value="P:cell adhesion involved in single-species biofilm formation"/>
    <property type="evidence" value="ECO:0007669"/>
    <property type="project" value="TreeGrafter"/>
</dbReference>
<name>B1T306_9BURK</name>
<comment type="similarity">
    <text evidence="2">Belongs to the fimbrial protein family.</text>
</comment>
<organism evidence="6 7">
    <name type="scientific">Burkholderia ambifaria MEX-5</name>
    <dbReference type="NCBI Taxonomy" id="396597"/>
    <lineage>
        <taxon>Bacteria</taxon>
        <taxon>Pseudomonadati</taxon>
        <taxon>Pseudomonadota</taxon>
        <taxon>Betaproteobacteria</taxon>
        <taxon>Burkholderiales</taxon>
        <taxon>Burkholderiaceae</taxon>
        <taxon>Burkholderia</taxon>
        <taxon>Burkholderia cepacia complex</taxon>
    </lineage>
</organism>
<gene>
    <name evidence="6" type="ORF">BamMEX5DRAFT_2172</name>
</gene>
<dbReference type="EMBL" id="ABLK01000052">
    <property type="protein sequence ID" value="EDT42058.1"/>
    <property type="molecule type" value="Genomic_DNA"/>
</dbReference>